<gene>
    <name evidence="1" type="ORF">GCM10010446_13320</name>
</gene>
<dbReference type="Proteomes" id="UP001500403">
    <property type="component" value="Unassembled WGS sequence"/>
</dbReference>
<evidence type="ECO:0008006" key="3">
    <source>
        <dbReference type="Google" id="ProtNLM"/>
    </source>
</evidence>
<evidence type="ECO:0000313" key="1">
    <source>
        <dbReference type="EMBL" id="GAA2930026.1"/>
    </source>
</evidence>
<reference evidence="2" key="1">
    <citation type="journal article" date="2019" name="Int. J. Syst. Evol. Microbiol.">
        <title>The Global Catalogue of Microorganisms (GCM) 10K type strain sequencing project: providing services to taxonomists for standard genome sequencing and annotation.</title>
        <authorList>
            <consortium name="The Broad Institute Genomics Platform"/>
            <consortium name="The Broad Institute Genome Sequencing Center for Infectious Disease"/>
            <person name="Wu L."/>
            <person name="Ma J."/>
        </authorList>
    </citation>
    <scope>NUCLEOTIDE SEQUENCE [LARGE SCALE GENOMIC DNA]</scope>
    <source>
        <strain evidence="2">JCM 9088</strain>
    </source>
</reference>
<dbReference type="EMBL" id="BAAAUD010000013">
    <property type="protein sequence ID" value="GAA2930026.1"/>
    <property type="molecule type" value="Genomic_DNA"/>
</dbReference>
<sequence>MSASTRQLPAAEDVRFGQARGWDCIWCGRRLTSGAVSVGRVSEERAGLSFEVFACPGCGKNGTSHGA</sequence>
<keyword evidence="2" id="KW-1185">Reference proteome</keyword>
<organism evidence="1 2">
    <name type="scientific">Streptomyces enissocaesilis</name>
    <dbReference type="NCBI Taxonomy" id="332589"/>
    <lineage>
        <taxon>Bacteria</taxon>
        <taxon>Bacillati</taxon>
        <taxon>Actinomycetota</taxon>
        <taxon>Actinomycetes</taxon>
        <taxon>Kitasatosporales</taxon>
        <taxon>Streptomycetaceae</taxon>
        <taxon>Streptomyces</taxon>
        <taxon>Streptomyces rochei group</taxon>
    </lineage>
</organism>
<accession>A0ABP6JDU4</accession>
<name>A0ABP6JDU4_9ACTN</name>
<comment type="caution">
    <text evidence="1">The sequence shown here is derived from an EMBL/GenBank/DDBJ whole genome shotgun (WGS) entry which is preliminary data.</text>
</comment>
<protein>
    <recommendedName>
        <fullName evidence="3">Small CPxCG-related zinc finger protein</fullName>
    </recommendedName>
</protein>
<evidence type="ECO:0000313" key="2">
    <source>
        <dbReference type="Proteomes" id="UP001500403"/>
    </source>
</evidence>
<proteinExistence type="predicted"/>